<accession>A0A177XVW4</accession>
<dbReference type="AlphaFoldDB" id="A0A177XVW4"/>
<evidence type="ECO:0000256" key="4">
    <source>
        <dbReference type="ARBA" id="ARBA00023136"/>
    </source>
</evidence>
<keyword evidence="3 5" id="KW-1133">Transmembrane helix</keyword>
<dbReference type="PANTHER" id="PTHR12714:SF24">
    <property type="entry name" value="SLR1182 PROTEIN"/>
    <property type="match status" value="1"/>
</dbReference>
<sequence length="153" mass="17526">MDMLERKIPPVALFLLFFVVINHISHEFLAFKVGLPFNSIIFGLCFLAAGIAGLGGVYEFKRAKTTVNPIKVETASSVVDSGIFGYSRNPMYLGLFLLLFGFAYWQQNLAAIVFSYGFVLYMNRFQILPEERALETLFGAEYLDYKQRVRRWI</sequence>
<comment type="subcellular location">
    <subcellularLocation>
        <location evidence="1">Endomembrane system</location>
        <topology evidence="1">Multi-pass membrane protein</topology>
    </subcellularLocation>
</comment>
<feature type="transmembrane region" description="Helical" evidence="5">
    <location>
        <begin position="40"/>
        <end position="58"/>
    </location>
</feature>
<organism evidence="6 7">
    <name type="scientific">Vibrio bivalvicida</name>
    <dbReference type="NCBI Taxonomy" id="1276888"/>
    <lineage>
        <taxon>Bacteria</taxon>
        <taxon>Pseudomonadati</taxon>
        <taxon>Pseudomonadota</taxon>
        <taxon>Gammaproteobacteria</taxon>
        <taxon>Vibrionales</taxon>
        <taxon>Vibrionaceae</taxon>
        <taxon>Vibrio</taxon>
        <taxon>Vibrio oreintalis group</taxon>
    </lineage>
</organism>
<evidence type="ECO:0000313" key="7">
    <source>
        <dbReference type="Proteomes" id="UP000078406"/>
    </source>
</evidence>
<proteinExistence type="predicted"/>
<gene>
    <name evidence="6" type="ORF">APB76_20640</name>
</gene>
<evidence type="ECO:0000256" key="1">
    <source>
        <dbReference type="ARBA" id="ARBA00004127"/>
    </source>
</evidence>
<dbReference type="RefSeq" id="WP_054962490.1">
    <property type="nucleotide sequence ID" value="NZ_LLEI02000083.1"/>
</dbReference>
<dbReference type="GO" id="GO:0016740">
    <property type="term" value="F:transferase activity"/>
    <property type="evidence" value="ECO:0007669"/>
    <property type="project" value="UniProtKB-ARBA"/>
</dbReference>
<evidence type="ECO:0000256" key="2">
    <source>
        <dbReference type="ARBA" id="ARBA00022692"/>
    </source>
</evidence>
<comment type="caution">
    <text evidence="6">The sequence shown here is derived from an EMBL/GenBank/DDBJ whole genome shotgun (WGS) entry which is preliminary data.</text>
</comment>
<dbReference type="GO" id="GO:0012505">
    <property type="term" value="C:endomembrane system"/>
    <property type="evidence" value="ECO:0007669"/>
    <property type="project" value="UniProtKB-SubCell"/>
</dbReference>
<evidence type="ECO:0000256" key="3">
    <source>
        <dbReference type="ARBA" id="ARBA00022989"/>
    </source>
</evidence>
<dbReference type="Gene3D" id="1.20.120.1630">
    <property type="match status" value="1"/>
</dbReference>
<dbReference type="PANTHER" id="PTHR12714">
    <property type="entry name" value="PROTEIN-S ISOPRENYLCYSTEINE O-METHYLTRANSFERASE"/>
    <property type="match status" value="1"/>
</dbReference>
<dbReference type="InterPro" id="IPR007318">
    <property type="entry name" value="Phopholipid_MeTrfase"/>
</dbReference>
<name>A0A177XVW4_9VIBR</name>
<feature type="transmembrane region" description="Helical" evidence="5">
    <location>
        <begin position="92"/>
        <end position="119"/>
    </location>
</feature>
<evidence type="ECO:0008006" key="8">
    <source>
        <dbReference type="Google" id="ProtNLM"/>
    </source>
</evidence>
<keyword evidence="2 5" id="KW-0812">Transmembrane</keyword>
<dbReference type="Pfam" id="PF04191">
    <property type="entry name" value="PEMT"/>
    <property type="match status" value="1"/>
</dbReference>
<reference evidence="6 7" key="1">
    <citation type="journal article" date="2016" name="Syst. Appl. Microbiol.">
        <title>Vibrio bivalvicida sp. nov., a novel larval pathogen for bivalve molluscs reared in a hatchery.</title>
        <authorList>
            <person name="Dubert J."/>
            <person name="Romalde J.L."/>
            <person name="Prado S."/>
            <person name="Barja J.L."/>
        </authorList>
    </citation>
    <scope>NUCLEOTIDE SEQUENCE [LARGE SCALE GENOMIC DNA]</scope>
    <source>
        <strain evidence="6 7">605</strain>
    </source>
</reference>
<evidence type="ECO:0000313" key="6">
    <source>
        <dbReference type="EMBL" id="OAJ92405.1"/>
    </source>
</evidence>
<dbReference type="Proteomes" id="UP000078406">
    <property type="component" value="Unassembled WGS sequence"/>
</dbReference>
<dbReference type="EMBL" id="LLEI02000083">
    <property type="protein sequence ID" value="OAJ92405.1"/>
    <property type="molecule type" value="Genomic_DNA"/>
</dbReference>
<protein>
    <recommendedName>
        <fullName evidence="8">Protein-S-isoprenylcysteine methyltransferase</fullName>
    </recommendedName>
</protein>
<evidence type="ECO:0000256" key="5">
    <source>
        <dbReference type="SAM" id="Phobius"/>
    </source>
</evidence>
<keyword evidence="4 5" id="KW-0472">Membrane</keyword>